<gene>
    <name evidence="4" type="ORF">ACFPCY_08140</name>
</gene>
<dbReference type="RefSeq" id="WP_378253022.1">
    <property type="nucleotide sequence ID" value="NZ_JBHSIT010000002.1"/>
</dbReference>
<dbReference type="InterPro" id="IPR010273">
    <property type="entry name" value="DUF881"/>
</dbReference>
<comment type="similarity">
    <text evidence="1">Belongs to the UPF0749 family.</text>
</comment>
<evidence type="ECO:0000256" key="1">
    <source>
        <dbReference type="ARBA" id="ARBA00009108"/>
    </source>
</evidence>
<dbReference type="EMBL" id="JBHSIT010000002">
    <property type="protein sequence ID" value="MFC4907285.1"/>
    <property type="molecule type" value="Genomic_DNA"/>
</dbReference>
<evidence type="ECO:0000313" key="5">
    <source>
        <dbReference type="Proteomes" id="UP001595872"/>
    </source>
</evidence>
<evidence type="ECO:0000313" key="4">
    <source>
        <dbReference type="EMBL" id="MFC4907285.1"/>
    </source>
</evidence>
<keyword evidence="3" id="KW-0472">Membrane</keyword>
<evidence type="ECO:0000256" key="2">
    <source>
        <dbReference type="SAM" id="MobiDB-lite"/>
    </source>
</evidence>
<feature type="compositionally biased region" description="Basic and acidic residues" evidence="2">
    <location>
        <begin position="1"/>
        <end position="10"/>
    </location>
</feature>
<sequence>MSGRDERDQRGTAGPPGRWRRPDASMSLLADLFEGRLADPGYAEAAARRRAAGNAPAPRRLRALVALSLLLVGVLLAVAGAQVRRGEPVAARQRARLVDEIHTRTAETDGLARRLDRLRGETARLRAAALARSAAGRRADRDLAAAETAAAARPAAGPALVVTLDDAHRAGGGGAGDEDGRVYDQDLQILVNGLWAAGATAVAINGLRLTPTSAIRTAGEAVLVDYRPLTGPYAVTALGDPGRLRAAFTGSAADQRLAALRDRYGLRYGVAAAGSVRLPAAAPSAPRYARPAGEKRK</sequence>
<dbReference type="Pfam" id="PF05949">
    <property type="entry name" value="DUF881"/>
    <property type="match status" value="1"/>
</dbReference>
<proteinExistence type="inferred from homology"/>
<keyword evidence="5" id="KW-1185">Reference proteome</keyword>
<accession>A0ABV9TWA0</accession>
<keyword evidence="3" id="KW-1133">Transmembrane helix</keyword>
<feature type="transmembrane region" description="Helical" evidence="3">
    <location>
        <begin position="63"/>
        <end position="83"/>
    </location>
</feature>
<keyword evidence="3" id="KW-0812">Transmembrane</keyword>
<comment type="caution">
    <text evidence="4">The sequence shown here is derived from an EMBL/GenBank/DDBJ whole genome shotgun (WGS) entry which is preliminary data.</text>
</comment>
<evidence type="ECO:0000256" key="3">
    <source>
        <dbReference type="SAM" id="Phobius"/>
    </source>
</evidence>
<dbReference type="Gene3D" id="3.30.70.1880">
    <property type="entry name" value="Protein of unknown function DUF881"/>
    <property type="match status" value="1"/>
</dbReference>
<protein>
    <submittedName>
        <fullName evidence="4">DUF881 domain-containing protein</fullName>
    </submittedName>
</protein>
<feature type="region of interest" description="Disordered" evidence="2">
    <location>
        <begin position="1"/>
        <end position="23"/>
    </location>
</feature>
<dbReference type="Proteomes" id="UP001595872">
    <property type="component" value="Unassembled WGS sequence"/>
</dbReference>
<organism evidence="4 5">
    <name type="scientific">Actinomadura gamaensis</name>
    <dbReference type="NCBI Taxonomy" id="1763541"/>
    <lineage>
        <taxon>Bacteria</taxon>
        <taxon>Bacillati</taxon>
        <taxon>Actinomycetota</taxon>
        <taxon>Actinomycetes</taxon>
        <taxon>Streptosporangiales</taxon>
        <taxon>Thermomonosporaceae</taxon>
        <taxon>Actinomadura</taxon>
    </lineage>
</organism>
<name>A0ABV9TWA0_9ACTN</name>
<reference evidence="5" key="1">
    <citation type="journal article" date="2019" name="Int. J. Syst. Evol. Microbiol.">
        <title>The Global Catalogue of Microorganisms (GCM) 10K type strain sequencing project: providing services to taxonomists for standard genome sequencing and annotation.</title>
        <authorList>
            <consortium name="The Broad Institute Genomics Platform"/>
            <consortium name="The Broad Institute Genome Sequencing Center for Infectious Disease"/>
            <person name="Wu L."/>
            <person name="Ma J."/>
        </authorList>
    </citation>
    <scope>NUCLEOTIDE SEQUENCE [LARGE SCALE GENOMIC DNA]</scope>
    <source>
        <strain evidence="5">KLKA75</strain>
    </source>
</reference>
<dbReference type="PANTHER" id="PTHR37313">
    <property type="entry name" value="UPF0749 PROTEIN RV1825"/>
    <property type="match status" value="1"/>
</dbReference>
<dbReference type="PANTHER" id="PTHR37313:SF1">
    <property type="entry name" value="UPF0749 PROTEIN RV1823"/>
    <property type="match status" value="1"/>
</dbReference>